<accession>G2GPZ6</accession>
<protein>
    <submittedName>
        <fullName evidence="2">Peptidase S8 and S53 subtilisin kexin sedolisin</fullName>
    </submittedName>
</protein>
<evidence type="ECO:0000313" key="2">
    <source>
        <dbReference type="EMBL" id="EGX54419.1"/>
    </source>
</evidence>
<reference evidence="2 3" key="1">
    <citation type="submission" date="2011-08" db="EMBL/GenBank/DDBJ databases">
        <authorList>
            <person name="Lin Y."/>
            <person name="Hao X."/>
            <person name="Johnstone L."/>
            <person name="Miller S.J."/>
            <person name="Wei G."/>
            <person name="Rensing C."/>
        </authorList>
    </citation>
    <scope>NUCLEOTIDE SEQUENCE [LARGE SCALE GENOMIC DNA]</scope>
    <source>
        <strain evidence="2 3">K42</strain>
    </source>
</reference>
<dbReference type="EMBL" id="AGBF01000489">
    <property type="protein sequence ID" value="EGX54419.1"/>
    <property type="molecule type" value="Genomic_DNA"/>
</dbReference>
<dbReference type="AlphaFoldDB" id="G2GPZ6"/>
<feature type="compositionally biased region" description="Low complexity" evidence="1">
    <location>
        <begin position="83"/>
        <end position="95"/>
    </location>
</feature>
<feature type="region of interest" description="Disordered" evidence="1">
    <location>
        <begin position="1"/>
        <end position="38"/>
    </location>
</feature>
<feature type="non-terminal residue" evidence="2">
    <location>
        <position position="95"/>
    </location>
</feature>
<name>G2GPZ6_9ACTN</name>
<dbReference type="GO" id="GO:0006508">
    <property type="term" value="P:proteolysis"/>
    <property type="evidence" value="ECO:0007669"/>
    <property type="project" value="InterPro"/>
</dbReference>
<sequence length="95" mass="9469">MSTFGGLLRRAPRAREPDRVDQANLPPDGWHTPPGSAGAGVTVHVSGTGIRFPHREFGGRARCGGAVPDVGATASDGGGHGTRGTATVVGGRSGA</sequence>
<dbReference type="Proteomes" id="UP000004217">
    <property type="component" value="Unassembled WGS sequence"/>
</dbReference>
<gene>
    <name evidence="2" type="ORF">SZN_38053</name>
</gene>
<dbReference type="Gene3D" id="3.40.50.200">
    <property type="entry name" value="Peptidase S8/S53 domain"/>
    <property type="match status" value="1"/>
</dbReference>
<dbReference type="SUPFAM" id="SSF52743">
    <property type="entry name" value="Subtilisin-like"/>
    <property type="match status" value="1"/>
</dbReference>
<evidence type="ECO:0000256" key="1">
    <source>
        <dbReference type="SAM" id="MobiDB-lite"/>
    </source>
</evidence>
<evidence type="ECO:0000313" key="3">
    <source>
        <dbReference type="Proteomes" id="UP000004217"/>
    </source>
</evidence>
<keyword evidence="3" id="KW-1185">Reference proteome</keyword>
<organism evidence="2 3">
    <name type="scientific">Streptomyces zinciresistens K42</name>
    <dbReference type="NCBI Taxonomy" id="700597"/>
    <lineage>
        <taxon>Bacteria</taxon>
        <taxon>Bacillati</taxon>
        <taxon>Actinomycetota</taxon>
        <taxon>Actinomycetes</taxon>
        <taxon>Kitasatosporales</taxon>
        <taxon>Streptomycetaceae</taxon>
        <taxon>Streptomyces</taxon>
    </lineage>
</organism>
<proteinExistence type="predicted"/>
<comment type="caution">
    <text evidence="2">The sequence shown here is derived from an EMBL/GenBank/DDBJ whole genome shotgun (WGS) entry which is preliminary data.</text>
</comment>
<dbReference type="GO" id="GO:0004252">
    <property type="term" value="F:serine-type endopeptidase activity"/>
    <property type="evidence" value="ECO:0007669"/>
    <property type="project" value="InterPro"/>
</dbReference>
<dbReference type="InterPro" id="IPR036852">
    <property type="entry name" value="Peptidase_S8/S53_dom_sf"/>
</dbReference>
<feature type="region of interest" description="Disordered" evidence="1">
    <location>
        <begin position="72"/>
        <end position="95"/>
    </location>
</feature>